<keyword evidence="5" id="KW-1185">Reference proteome</keyword>
<dbReference type="GO" id="GO:0019305">
    <property type="term" value="P:dTDP-rhamnose biosynthetic process"/>
    <property type="evidence" value="ECO:0007669"/>
    <property type="project" value="UniProtKB-UniPathway"/>
</dbReference>
<dbReference type="InterPro" id="IPR036291">
    <property type="entry name" value="NAD(P)-bd_dom_sf"/>
</dbReference>
<keyword evidence="2" id="KW-0521">NADP</keyword>
<dbReference type="Gene3D" id="3.40.50.720">
    <property type="entry name" value="NAD(P)-binding Rossmann-like Domain"/>
    <property type="match status" value="1"/>
</dbReference>
<evidence type="ECO:0000256" key="2">
    <source>
        <dbReference type="RuleBase" id="RU364082"/>
    </source>
</evidence>
<dbReference type="GO" id="GO:0008831">
    <property type="term" value="F:dTDP-4-dehydrorhamnose reductase activity"/>
    <property type="evidence" value="ECO:0007669"/>
    <property type="project" value="UniProtKB-EC"/>
</dbReference>
<dbReference type="PANTHER" id="PTHR10491">
    <property type="entry name" value="DTDP-4-DEHYDRORHAMNOSE REDUCTASE"/>
    <property type="match status" value="1"/>
</dbReference>
<name>A0A4R2R341_9PSEU</name>
<dbReference type="Proteomes" id="UP000294911">
    <property type="component" value="Unassembled WGS sequence"/>
</dbReference>
<dbReference type="NCBIfam" id="TIGR01214">
    <property type="entry name" value="rmlD"/>
    <property type="match status" value="1"/>
</dbReference>
<accession>A0A4R2R341</accession>
<comment type="caution">
    <text evidence="4">The sequence shown here is derived from an EMBL/GenBank/DDBJ whole genome shotgun (WGS) entry which is preliminary data.</text>
</comment>
<dbReference type="EC" id="1.1.1.133" evidence="2"/>
<sequence>MGGELAILVPGGTGQLGTELARTGLAGGASVEAPGSAELNVAEVNSVLASVAGFAERARGEGRHPVVINAAAYTAVDAAEQDEAAAFAVNADGPRVLAAACAAHRVPLLHVSTDYVFDGTASEPYEPDDQVRPTSAYGRTKLAGEQAVLRSGARAWVVRTSWVYGGTGQNFVRTMVRLAGERAELSVVDDQRGAPTWAADLAAGLVELAEWVVGGHPPEAAVLHCTNGGATTWYEFARAIFSELGTDPDRVRPCGTADFPRPAARPAYSVLSAAAWQDAGLTPPRPWREALTAFFVAHGEQLRGGTSDR</sequence>
<keyword evidence="2" id="KW-0560">Oxidoreductase</keyword>
<comment type="function">
    <text evidence="2">Catalyzes the reduction of dTDP-6-deoxy-L-lyxo-4-hexulose to yield dTDP-L-rhamnose.</text>
</comment>
<reference evidence="4 5" key="1">
    <citation type="submission" date="2019-03" db="EMBL/GenBank/DDBJ databases">
        <title>Genomic Encyclopedia of Type Strains, Phase IV (KMG-IV): sequencing the most valuable type-strain genomes for metagenomic binning, comparative biology and taxonomic classification.</title>
        <authorList>
            <person name="Goeker M."/>
        </authorList>
    </citation>
    <scope>NUCLEOTIDE SEQUENCE [LARGE SCALE GENOMIC DNA]</scope>
    <source>
        <strain evidence="4 5">DSM 45765</strain>
    </source>
</reference>
<dbReference type="PANTHER" id="PTHR10491:SF4">
    <property type="entry name" value="METHIONINE ADENOSYLTRANSFERASE 2 SUBUNIT BETA"/>
    <property type="match status" value="1"/>
</dbReference>
<dbReference type="InterPro" id="IPR029903">
    <property type="entry name" value="RmlD-like-bd"/>
</dbReference>
<feature type="domain" description="RmlD-like substrate binding" evidence="3">
    <location>
        <begin position="7"/>
        <end position="295"/>
    </location>
</feature>
<evidence type="ECO:0000259" key="3">
    <source>
        <dbReference type="Pfam" id="PF04321"/>
    </source>
</evidence>
<dbReference type="EMBL" id="SLXQ01000001">
    <property type="protein sequence ID" value="TCP56089.1"/>
    <property type="molecule type" value="Genomic_DNA"/>
</dbReference>
<gene>
    <name evidence="4" type="ORF">EV191_10129</name>
</gene>
<comment type="pathway">
    <text evidence="2">Carbohydrate biosynthesis; dTDP-L-rhamnose biosynthesis.</text>
</comment>
<evidence type="ECO:0000313" key="4">
    <source>
        <dbReference type="EMBL" id="TCP56089.1"/>
    </source>
</evidence>
<dbReference type="UniPathway" id="UPA00124"/>
<dbReference type="GO" id="GO:0005829">
    <property type="term" value="C:cytosol"/>
    <property type="evidence" value="ECO:0007669"/>
    <property type="project" value="TreeGrafter"/>
</dbReference>
<dbReference type="Pfam" id="PF04321">
    <property type="entry name" value="RmlD_sub_bind"/>
    <property type="match status" value="1"/>
</dbReference>
<dbReference type="AlphaFoldDB" id="A0A4R2R341"/>
<dbReference type="RefSeq" id="WP_132874752.1">
    <property type="nucleotide sequence ID" value="NZ_SLXQ01000001.1"/>
</dbReference>
<comment type="similarity">
    <text evidence="1 2">Belongs to the dTDP-4-dehydrorhamnose reductase family.</text>
</comment>
<dbReference type="CDD" id="cd05254">
    <property type="entry name" value="dTDP_HR_like_SDR_e"/>
    <property type="match status" value="1"/>
</dbReference>
<protein>
    <recommendedName>
        <fullName evidence="2">dTDP-4-dehydrorhamnose reductase</fullName>
        <ecNumber evidence="2">1.1.1.133</ecNumber>
    </recommendedName>
</protein>
<organism evidence="4 5">
    <name type="scientific">Tamaricihabitans halophyticus</name>
    <dbReference type="NCBI Taxonomy" id="1262583"/>
    <lineage>
        <taxon>Bacteria</taxon>
        <taxon>Bacillati</taxon>
        <taxon>Actinomycetota</taxon>
        <taxon>Actinomycetes</taxon>
        <taxon>Pseudonocardiales</taxon>
        <taxon>Pseudonocardiaceae</taxon>
        <taxon>Tamaricihabitans</taxon>
    </lineage>
</organism>
<dbReference type="OrthoDB" id="9803892at2"/>
<dbReference type="Gene3D" id="3.90.25.10">
    <property type="entry name" value="UDP-galactose 4-epimerase, domain 1"/>
    <property type="match status" value="1"/>
</dbReference>
<dbReference type="InterPro" id="IPR005913">
    <property type="entry name" value="dTDP_dehydrorham_reduct"/>
</dbReference>
<evidence type="ECO:0000313" key="5">
    <source>
        <dbReference type="Proteomes" id="UP000294911"/>
    </source>
</evidence>
<proteinExistence type="inferred from homology"/>
<evidence type="ECO:0000256" key="1">
    <source>
        <dbReference type="ARBA" id="ARBA00010944"/>
    </source>
</evidence>
<dbReference type="SUPFAM" id="SSF51735">
    <property type="entry name" value="NAD(P)-binding Rossmann-fold domains"/>
    <property type="match status" value="1"/>
</dbReference>